<dbReference type="InterPro" id="IPR043719">
    <property type="entry name" value="DUF5660"/>
</dbReference>
<evidence type="ECO:0000313" key="4">
    <source>
        <dbReference type="Proteomes" id="UP000178448"/>
    </source>
</evidence>
<evidence type="ECO:0000313" key="3">
    <source>
        <dbReference type="EMBL" id="OGG01810.1"/>
    </source>
</evidence>
<name>A0A1F5YNN2_9BACT</name>
<dbReference type="EMBL" id="MFJD01000009">
    <property type="protein sequence ID" value="OGG01810.1"/>
    <property type="molecule type" value="Genomic_DNA"/>
</dbReference>
<dbReference type="Pfam" id="PF18904">
    <property type="entry name" value="DUF5660"/>
    <property type="match status" value="1"/>
</dbReference>
<accession>A0A1F5YNN2</accession>
<dbReference type="AlphaFoldDB" id="A0A1F5YNN2"/>
<organism evidence="3 4">
    <name type="scientific">Candidatus Gottesmanbacteria bacterium RBG_16_52_11</name>
    <dbReference type="NCBI Taxonomy" id="1798374"/>
    <lineage>
        <taxon>Bacteria</taxon>
        <taxon>Candidatus Gottesmaniibacteriota</taxon>
    </lineage>
</organism>
<protein>
    <recommendedName>
        <fullName evidence="2">DUF5660 domain-containing protein</fullName>
    </recommendedName>
</protein>
<dbReference type="Proteomes" id="UP000178448">
    <property type="component" value="Unassembled WGS sequence"/>
</dbReference>
<gene>
    <name evidence="3" type="ORF">A2Z33_00940</name>
</gene>
<reference evidence="3 4" key="1">
    <citation type="journal article" date="2016" name="Nat. Commun.">
        <title>Thousands of microbial genomes shed light on interconnected biogeochemical processes in an aquifer system.</title>
        <authorList>
            <person name="Anantharaman K."/>
            <person name="Brown C.T."/>
            <person name="Hug L.A."/>
            <person name="Sharon I."/>
            <person name="Castelle C.J."/>
            <person name="Probst A.J."/>
            <person name="Thomas B.C."/>
            <person name="Singh A."/>
            <person name="Wilkins M.J."/>
            <person name="Karaoz U."/>
            <person name="Brodie E.L."/>
            <person name="Williams K.H."/>
            <person name="Hubbard S.S."/>
            <person name="Banfield J.F."/>
        </authorList>
    </citation>
    <scope>NUCLEOTIDE SEQUENCE [LARGE SCALE GENOMIC DNA]</scope>
</reference>
<evidence type="ECO:0000256" key="1">
    <source>
        <dbReference type="SAM" id="Coils"/>
    </source>
</evidence>
<feature type="domain" description="DUF5660" evidence="2">
    <location>
        <begin position="97"/>
        <end position="200"/>
    </location>
</feature>
<evidence type="ECO:0000259" key="2">
    <source>
        <dbReference type="Pfam" id="PF18904"/>
    </source>
</evidence>
<feature type="coiled-coil region" evidence="1">
    <location>
        <begin position="103"/>
        <end position="130"/>
    </location>
</feature>
<comment type="caution">
    <text evidence="3">The sequence shown here is derived from an EMBL/GenBank/DDBJ whole genome shotgun (WGS) entry which is preliminary data.</text>
</comment>
<sequence length="200" mass="22440">MITVSSQQNKKKQFVINDSILESLRSLGSGVGRTLAKDVAGKIAADAARSVVGQASQGELKANRPVEIPVGREIPGFYRPEAIRPEIRLPYRPVIENGLERKIEGVRIELAQLAKSMASLNLEVQKAVSEIPVNPGVYHLSFFERLRTMLVEIRKNIDDSRTWLATWHTRKSRMRYWGMYKKHGTSFGLSHERSVATQAG</sequence>
<proteinExistence type="predicted"/>
<keyword evidence="1" id="KW-0175">Coiled coil</keyword>